<feature type="transmembrane region" description="Helical" evidence="7">
    <location>
        <begin position="461"/>
        <end position="486"/>
    </location>
</feature>
<dbReference type="OrthoDB" id="3936150at2759"/>
<dbReference type="Proteomes" id="UP000095300">
    <property type="component" value="Unassembled WGS sequence"/>
</dbReference>
<evidence type="ECO:0000256" key="4">
    <source>
        <dbReference type="ARBA" id="ARBA00022692"/>
    </source>
</evidence>
<dbReference type="EnsemblMetazoa" id="SCAU014099-RA">
    <property type="protein sequence ID" value="SCAU014099-PA"/>
    <property type="gene ID" value="SCAU014099"/>
</dbReference>
<name>A0A1I8Q5G5_STOCA</name>
<dbReference type="GO" id="GO:0016020">
    <property type="term" value="C:membrane"/>
    <property type="evidence" value="ECO:0007669"/>
    <property type="project" value="UniProtKB-SubCell"/>
</dbReference>
<accession>A0A1I8Q5G5</accession>
<evidence type="ECO:0000256" key="7">
    <source>
        <dbReference type="SAM" id="Phobius"/>
    </source>
</evidence>
<sequence length="551" mass="60194">MKSAVPKNAYAPVSQFDMDSTKTHVKDEEPKHVEKSIEAPADFETAIEACGFGRFNYLLLIVAIPAIMGTVYETGVVSFILPSAECDLSLDLLDKGLLNAVTYCGMLVSVVAWGYLADNKGRKQLLIYGFLLDGICVVCGSMSQTVVQLMVSKFIGGFIICGPFAVLMSYLSEFHGSKHRSRIIMVIGIMFATSNIILSIMAIAILPRDWNFQIFNMNFVAWKVFMAVSGVPSLLAALLLPLFPESPRFLMAQGRVEEAMEAFRTMYAVNSGKPKDTYKIKALINEKAQEKNFPSVDAVSTKGQLKINMEHEQKLKLVKDPNTFRILCSKPYLGLCLLVGVMQFFSVMGHNSMRLWLPQLFASINEYEQMSLEATSLCTILEYSVNKTELIKNPLEQCIVIITPSSYTNNLIVAGASFVSNLLAGTIINAVGSKGIQVIGLATAGLCSISLFWSSSSLSTLVITSLFIAMGSMANTAAIGTSVNLFPTSLRTLIVSLTMVVERMGTILGNVIFPIFMQLGCVPPFVMITVAMFFGCLIAACLPNSKKINLK</sequence>
<evidence type="ECO:0000259" key="8">
    <source>
        <dbReference type="PROSITE" id="PS50850"/>
    </source>
</evidence>
<keyword evidence="3" id="KW-0813">Transport</keyword>
<evidence type="ECO:0000313" key="9">
    <source>
        <dbReference type="EnsemblMetazoa" id="SCAU014099-PA"/>
    </source>
</evidence>
<evidence type="ECO:0000256" key="5">
    <source>
        <dbReference type="ARBA" id="ARBA00022989"/>
    </source>
</evidence>
<feature type="domain" description="Major facilitator superfamily (MFS) profile" evidence="8">
    <location>
        <begin position="59"/>
        <end position="547"/>
    </location>
</feature>
<evidence type="ECO:0000256" key="2">
    <source>
        <dbReference type="ARBA" id="ARBA00008335"/>
    </source>
</evidence>
<evidence type="ECO:0000256" key="6">
    <source>
        <dbReference type="ARBA" id="ARBA00023136"/>
    </source>
</evidence>
<dbReference type="PANTHER" id="PTHR23511:SF36">
    <property type="entry name" value="EG:BACR7A4.13 PROTEIN-RELATED"/>
    <property type="match status" value="1"/>
</dbReference>
<gene>
    <name evidence="9" type="primary">106085658</name>
</gene>
<feature type="transmembrane region" description="Helical" evidence="7">
    <location>
        <begin position="125"/>
        <end position="143"/>
    </location>
</feature>
<dbReference type="InterPro" id="IPR036259">
    <property type="entry name" value="MFS_trans_sf"/>
</dbReference>
<evidence type="ECO:0000256" key="3">
    <source>
        <dbReference type="ARBA" id="ARBA00022448"/>
    </source>
</evidence>
<dbReference type="InterPro" id="IPR020846">
    <property type="entry name" value="MFS_dom"/>
</dbReference>
<dbReference type="AlphaFoldDB" id="A0A1I8Q5G5"/>
<keyword evidence="4 7" id="KW-0812">Transmembrane</keyword>
<dbReference type="SUPFAM" id="SSF103473">
    <property type="entry name" value="MFS general substrate transporter"/>
    <property type="match status" value="1"/>
</dbReference>
<feature type="transmembrane region" description="Helical" evidence="7">
    <location>
        <begin position="57"/>
        <end position="80"/>
    </location>
</feature>
<feature type="transmembrane region" description="Helical" evidence="7">
    <location>
        <begin position="149"/>
        <end position="171"/>
    </location>
</feature>
<feature type="transmembrane region" description="Helical" evidence="7">
    <location>
        <begin position="438"/>
        <end position="455"/>
    </location>
</feature>
<feature type="transmembrane region" description="Helical" evidence="7">
    <location>
        <begin position="522"/>
        <end position="542"/>
    </location>
</feature>
<evidence type="ECO:0000313" key="10">
    <source>
        <dbReference type="Proteomes" id="UP000095300"/>
    </source>
</evidence>
<organism evidence="9 10">
    <name type="scientific">Stomoxys calcitrans</name>
    <name type="common">Stable fly</name>
    <name type="synonym">Conops calcitrans</name>
    <dbReference type="NCBI Taxonomy" id="35570"/>
    <lineage>
        <taxon>Eukaryota</taxon>
        <taxon>Metazoa</taxon>
        <taxon>Ecdysozoa</taxon>
        <taxon>Arthropoda</taxon>
        <taxon>Hexapoda</taxon>
        <taxon>Insecta</taxon>
        <taxon>Pterygota</taxon>
        <taxon>Neoptera</taxon>
        <taxon>Endopterygota</taxon>
        <taxon>Diptera</taxon>
        <taxon>Brachycera</taxon>
        <taxon>Muscomorpha</taxon>
        <taxon>Muscoidea</taxon>
        <taxon>Muscidae</taxon>
        <taxon>Stomoxys</taxon>
    </lineage>
</organism>
<dbReference type="PANTHER" id="PTHR23511">
    <property type="entry name" value="SYNAPTIC VESICLE GLYCOPROTEIN 2"/>
    <property type="match status" value="1"/>
</dbReference>
<proteinExistence type="inferred from homology"/>
<keyword evidence="5 7" id="KW-1133">Transmembrane helix</keyword>
<reference evidence="9" key="1">
    <citation type="submission" date="2020-05" db="UniProtKB">
        <authorList>
            <consortium name="EnsemblMetazoa"/>
        </authorList>
    </citation>
    <scope>IDENTIFICATION</scope>
    <source>
        <strain evidence="9">USDA</strain>
    </source>
</reference>
<feature type="transmembrane region" description="Helical" evidence="7">
    <location>
        <begin position="219"/>
        <end position="243"/>
    </location>
</feature>
<keyword evidence="6 7" id="KW-0472">Membrane</keyword>
<feature type="transmembrane region" description="Helical" evidence="7">
    <location>
        <begin position="411"/>
        <end position="431"/>
    </location>
</feature>
<dbReference type="GO" id="GO:0022857">
    <property type="term" value="F:transmembrane transporter activity"/>
    <property type="evidence" value="ECO:0007669"/>
    <property type="project" value="InterPro"/>
</dbReference>
<dbReference type="STRING" id="35570.A0A1I8Q5G5"/>
<comment type="similarity">
    <text evidence="2">Belongs to the major facilitator superfamily.</text>
</comment>
<feature type="transmembrane region" description="Helical" evidence="7">
    <location>
        <begin position="183"/>
        <end position="207"/>
    </location>
</feature>
<dbReference type="VEuPathDB" id="VectorBase:SCAU014099"/>
<dbReference type="KEGG" id="scac:106085658"/>
<feature type="transmembrane region" description="Helical" evidence="7">
    <location>
        <begin position="332"/>
        <end position="350"/>
    </location>
</feature>
<evidence type="ECO:0000256" key="1">
    <source>
        <dbReference type="ARBA" id="ARBA00004141"/>
    </source>
</evidence>
<comment type="subcellular location">
    <subcellularLocation>
        <location evidence="1">Membrane</location>
        <topology evidence="1">Multi-pass membrane protein</topology>
    </subcellularLocation>
</comment>
<dbReference type="PROSITE" id="PS50850">
    <property type="entry name" value="MFS"/>
    <property type="match status" value="1"/>
</dbReference>
<keyword evidence="10" id="KW-1185">Reference proteome</keyword>
<dbReference type="Pfam" id="PF00083">
    <property type="entry name" value="Sugar_tr"/>
    <property type="match status" value="1"/>
</dbReference>
<dbReference type="Gene3D" id="1.20.1250.20">
    <property type="entry name" value="MFS general substrate transporter like domains"/>
    <property type="match status" value="1"/>
</dbReference>
<feature type="transmembrane region" description="Helical" evidence="7">
    <location>
        <begin position="100"/>
        <end position="118"/>
    </location>
</feature>
<feature type="transmembrane region" description="Helical" evidence="7">
    <location>
        <begin position="493"/>
        <end position="516"/>
    </location>
</feature>
<protein>
    <recommendedName>
        <fullName evidence="8">Major facilitator superfamily (MFS) profile domain-containing protein</fullName>
    </recommendedName>
</protein>
<dbReference type="InterPro" id="IPR005828">
    <property type="entry name" value="MFS_sugar_transport-like"/>
</dbReference>